<comment type="caution">
    <text evidence="2">The sequence shown here is derived from an EMBL/GenBank/DDBJ whole genome shotgun (WGS) entry which is preliminary data.</text>
</comment>
<feature type="domain" description="SET" evidence="1">
    <location>
        <begin position="40"/>
        <end position="94"/>
    </location>
</feature>
<reference evidence="2 3" key="1">
    <citation type="journal article" date="2023" name="Sci. Data">
        <title>Genome assembly of the Korean intertidal mud-creeper Batillaria attramentaria.</title>
        <authorList>
            <person name="Patra A.K."/>
            <person name="Ho P.T."/>
            <person name="Jun S."/>
            <person name="Lee S.J."/>
            <person name="Kim Y."/>
            <person name="Won Y.J."/>
        </authorList>
    </citation>
    <scope>NUCLEOTIDE SEQUENCE [LARGE SCALE GENOMIC DNA]</scope>
    <source>
        <strain evidence="2">Wonlab-2016</strain>
    </source>
</reference>
<keyword evidence="3" id="KW-1185">Reference proteome</keyword>
<dbReference type="InterPro" id="IPR001214">
    <property type="entry name" value="SET_dom"/>
</dbReference>
<organism evidence="2 3">
    <name type="scientific">Batillaria attramentaria</name>
    <dbReference type="NCBI Taxonomy" id="370345"/>
    <lineage>
        <taxon>Eukaryota</taxon>
        <taxon>Metazoa</taxon>
        <taxon>Spiralia</taxon>
        <taxon>Lophotrochozoa</taxon>
        <taxon>Mollusca</taxon>
        <taxon>Gastropoda</taxon>
        <taxon>Caenogastropoda</taxon>
        <taxon>Sorbeoconcha</taxon>
        <taxon>Cerithioidea</taxon>
        <taxon>Batillariidae</taxon>
        <taxon>Batillaria</taxon>
    </lineage>
</organism>
<dbReference type="AlphaFoldDB" id="A0ABD0L5N4"/>
<dbReference type="Gene3D" id="2.170.270.10">
    <property type="entry name" value="SET domain"/>
    <property type="match status" value="1"/>
</dbReference>
<evidence type="ECO:0000259" key="1">
    <source>
        <dbReference type="Pfam" id="PF21549"/>
    </source>
</evidence>
<dbReference type="InterPro" id="IPR046341">
    <property type="entry name" value="SET_dom_sf"/>
</dbReference>
<dbReference type="Proteomes" id="UP001519460">
    <property type="component" value="Unassembled WGS sequence"/>
</dbReference>
<name>A0ABD0L5N4_9CAEN</name>
<gene>
    <name evidence="2" type="ORF">BaRGS_00014264</name>
</gene>
<proteinExistence type="predicted"/>
<sequence>MLVCDVQVSWRDGRLASDDDRGHCQECRRHMGLHGVELGSRWMVALQPARDRHEQNVEVLAEGGRLVLHVLKPIRRGERVLLWYSDSLARAFGVPILTPAHIRGDYQSSGRAE</sequence>
<accession>A0ABD0L5N4</accession>
<evidence type="ECO:0000313" key="2">
    <source>
        <dbReference type="EMBL" id="KAK7494611.1"/>
    </source>
</evidence>
<protein>
    <recommendedName>
        <fullName evidence="1">SET domain-containing protein</fullName>
    </recommendedName>
</protein>
<dbReference type="EMBL" id="JACVVK020000082">
    <property type="protein sequence ID" value="KAK7494611.1"/>
    <property type="molecule type" value="Genomic_DNA"/>
</dbReference>
<dbReference type="Pfam" id="PF21549">
    <property type="entry name" value="PRDM2_PR"/>
    <property type="match status" value="1"/>
</dbReference>
<evidence type="ECO:0000313" key="3">
    <source>
        <dbReference type="Proteomes" id="UP001519460"/>
    </source>
</evidence>